<feature type="region of interest" description="Disordered" evidence="2">
    <location>
        <begin position="908"/>
        <end position="953"/>
    </location>
</feature>
<feature type="compositionally biased region" description="Polar residues" evidence="2">
    <location>
        <begin position="1469"/>
        <end position="1478"/>
    </location>
</feature>
<dbReference type="Proteomes" id="UP001153620">
    <property type="component" value="Chromosome 1"/>
</dbReference>
<keyword evidence="1" id="KW-0175">Coiled coil</keyword>
<feature type="compositionally biased region" description="Low complexity" evidence="2">
    <location>
        <begin position="1446"/>
        <end position="1468"/>
    </location>
</feature>
<evidence type="ECO:0000313" key="5">
    <source>
        <dbReference type="Proteomes" id="UP001153620"/>
    </source>
</evidence>
<gene>
    <name evidence="4" type="ORF">CHIRRI_LOCUS3690</name>
</gene>
<feature type="coiled-coil region" evidence="1">
    <location>
        <begin position="1201"/>
        <end position="1239"/>
    </location>
</feature>
<feature type="region of interest" description="Disordered" evidence="2">
    <location>
        <begin position="875"/>
        <end position="896"/>
    </location>
</feature>
<keyword evidence="5" id="KW-1185">Reference proteome</keyword>
<feature type="coiled-coil region" evidence="1">
    <location>
        <begin position="991"/>
        <end position="1018"/>
    </location>
</feature>
<feature type="region of interest" description="Disordered" evidence="2">
    <location>
        <begin position="1"/>
        <end position="41"/>
    </location>
</feature>
<feature type="compositionally biased region" description="Polar residues" evidence="2">
    <location>
        <begin position="1272"/>
        <end position="1284"/>
    </location>
</feature>
<name>A0A9N9RPW0_9DIPT</name>
<feature type="compositionally biased region" description="Low complexity" evidence="2">
    <location>
        <begin position="1127"/>
        <end position="1166"/>
    </location>
</feature>
<feature type="compositionally biased region" description="Low complexity" evidence="2">
    <location>
        <begin position="1260"/>
        <end position="1271"/>
    </location>
</feature>
<feature type="region of interest" description="Disordered" evidence="2">
    <location>
        <begin position="1446"/>
        <end position="1478"/>
    </location>
</feature>
<sequence length="1511" mass="171296">MEKSPKKWSLGNILFRKSKKDIPQADFSSDDDDRKAGFGNDFIKKSPAKVKTNKQLVQGFDQQQYSVANPEFHYYKPAQPQQSYQPQQPQQQQQQLQYQRTPQIYQNNFEYINNQINLDKSRATLSPQYIYNTNNNYLQYQGSSQDEKSSYNSLSSPINKSGSENGSRTSLTKKSRSARNERYYQRIMRDEGRPQTVYGSVNSIENNPKYQMPLTNGNNRLSASLNSSSICSSDFQMPTQPPPMMMMTTMNQSSSLPITRGVVFCGSSNNKSLDVDEDKDDYENIHQVDDSVPPPIPPRDPNRRFSINSSVSQNPYYFDQALQKYVIFNTNGKCFSDDKLWKHENERPTSARTNAVTDNKHEMNTKQQHDILRPRSRKPLNLNTNLDNECVFSSEDVVDNPRQYPISQRSKSAIDFEKMMSLNDQQPIVRNKFAQRQRNLTSVEPIKYQQNLMQNSFASDELQALRKKYTSAEDINKNKVNMRSKLPTVNTINTPGTRKSLNEMDLKVKENIMSSNLDDAITELETMYKNLIKDENLMERATRRDLPTPTKFTQLMRKYEEYEAEENHNDKEPDILLDDVFSRNLKHANQKTKFQEHQPPFGIPNHKLYPIPPKPSQDYLSIEPVQMRKVQPTITQNNPDVVADDLAVRNLRKDNPNCNRRRNMIEVENNHFMKRNHTLSSLSEHIYNGILKDSAKPSGGKLDDYLNFDLSDTKAADKKDVKSTLYLVNKNPNEREDFEKSLNALVVESKAISQKLEKDLSKLKRESVTPKPTTAVQQPTQPKTLVTLLDFRKSIEREKEKKSASCSPIKSLQSPAGNTATSNENKPQMTSTACSPIKDLQDVCPPKEEIIKSQAPKQQKTEKIENLIKMFNTTTMSSPESIKKQQSAKVLLEKPSRKLSDLSNMFEKAPEVDTKPPTQPSSLSTSSSTTSSLSSMTPYIKRTTSSSSIDEKTVDQKTSVKLISPRIVSPTVMNAKVRTVISPKKINPAPVENANAIKADVESNINNIKELIQQIKLTEFEKMNKRDAMKPDILKSTKSNDVPDYDNIKDDYEMTDGKLERISNNNNNKRNSNVIIATTASETKPTIITATLVIKPDFLPNEEPLIVAISNKSSEIEYDENSPELKSITTTSSSLRETSVESSSKDSSSIENRSYNNNSSNSNVNNDCADSAAIYKDAIEFLKENVDQKAVTNEHDHKSPIKSMRQNKEDVLNYIDKINENLEAVKSQKSEELDAAQSKMSVKESISKLEQKITLSRQNSEAVSETTSEASQYNTPSKEPSTPVTIKPVVLPKVGPSDTESLYNSSEELSMIFGHAEQQQQQNVQIHPGKIVEEDFEAEFEKIANDDEILDDKILDENFNITLIDINNNNEYAECFDNELSDITNESAMSTKSDASALTFFRCDTEDDKKEANGSCSISDANNNSLTNELSKLNAECFTNTLINRKPNPSTSKSSNNSLKSWSSQKSNDNNSCTATRSQQQQPLKTQSILLACLYCVMLYLQFIIFNFSKS</sequence>
<reference evidence="4" key="1">
    <citation type="submission" date="2022-01" db="EMBL/GenBank/DDBJ databases">
        <authorList>
            <person name="King R."/>
        </authorList>
    </citation>
    <scope>NUCLEOTIDE SEQUENCE</scope>
</reference>
<dbReference type="EMBL" id="OU895877">
    <property type="protein sequence ID" value="CAG9800752.1"/>
    <property type="molecule type" value="Genomic_DNA"/>
</dbReference>
<feature type="compositionally biased region" description="Polar residues" evidence="2">
    <location>
        <begin position="804"/>
        <end position="834"/>
    </location>
</feature>
<feature type="compositionally biased region" description="Polar residues" evidence="2">
    <location>
        <begin position="875"/>
        <end position="888"/>
    </location>
</feature>
<protein>
    <submittedName>
        <fullName evidence="4">Uncharacterized protein</fullName>
    </submittedName>
</protein>
<feature type="transmembrane region" description="Helical" evidence="3">
    <location>
        <begin position="1489"/>
        <end position="1508"/>
    </location>
</feature>
<accession>A0A9N9RPW0</accession>
<feature type="region of interest" description="Disordered" evidence="2">
    <location>
        <begin position="78"/>
        <end position="98"/>
    </location>
</feature>
<evidence type="ECO:0000256" key="3">
    <source>
        <dbReference type="SAM" id="Phobius"/>
    </source>
</evidence>
<feature type="compositionally biased region" description="Polar residues" evidence="2">
    <location>
        <begin position="141"/>
        <end position="170"/>
    </location>
</feature>
<feature type="region of interest" description="Disordered" evidence="2">
    <location>
        <begin position="1116"/>
        <end position="1166"/>
    </location>
</feature>
<dbReference type="OrthoDB" id="7989901at2759"/>
<evidence type="ECO:0000256" key="1">
    <source>
        <dbReference type="SAM" id="Coils"/>
    </source>
</evidence>
<keyword evidence="3" id="KW-0812">Transmembrane</keyword>
<evidence type="ECO:0000313" key="4">
    <source>
        <dbReference type="EMBL" id="CAG9800752.1"/>
    </source>
</evidence>
<feature type="compositionally biased region" description="Low complexity" evidence="2">
    <location>
        <begin position="921"/>
        <end position="935"/>
    </location>
</feature>
<feature type="region of interest" description="Disordered" evidence="2">
    <location>
        <begin position="1254"/>
        <end position="1284"/>
    </location>
</feature>
<feature type="region of interest" description="Disordered" evidence="2">
    <location>
        <begin position="141"/>
        <end position="181"/>
    </location>
</feature>
<organism evidence="4 5">
    <name type="scientific">Chironomus riparius</name>
    <dbReference type="NCBI Taxonomy" id="315576"/>
    <lineage>
        <taxon>Eukaryota</taxon>
        <taxon>Metazoa</taxon>
        <taxon>Ecdysozoa</taxon>
        <taxon>Arthropoda</taxon>
        <taxon>Hexapoda</taxon>
        <taxon>Insecta</taxon>
        <taxon>Pterygota</taxon>
        <taxon>Neoptera</taxon>
        <taxon>Endopterygota</taxon>
        <taxon>Diptera</taxon>
        <taxon>Nematocera</taxon>
        <taxon>Chironomoidea</taxon>
        <taxon>Chironomidae</taxon>
        <taxon>Chironominae</taxon>
        <taxon>Chironomus</taxon>
    </lineage>
</organism>
<reference evidence="4" key="2">
    <citation type="submission" date="2022-10" db="EMBL/GenBank/DDBJ databases">
        <authorList>
            <consortium name="ENA_rothamsted_submissions"/>
            <consortium name="culmorum"/>
            <person name="King R."/>
        </authorList>
    </citation>
    <scope>NUCLEOTIDE SEQUENCE</scope>
</reference>
<evidence type="ECO:0000256" key="2">
    <source>
        <dbReference type="SAM" id="MobiDB-lite"/>
    </source>
</evidence>
<feature type="region of interest" description="Disordered" evidence="2">
    <location>
        <begin position="797"/>
        <end position="834"/>
    </location>
</feature>
<keyword evidence="3" id="KW-0472">Membrane</keyword>
<keyword evidence="3" id="KW-1133">Transmembrane helix</keyword>
<proteinExistence type="predicted"/>